<sequence length="447" mass="47331">MVVDEILEDDWTKIQDTQQSTEGIAGPWDWKVTTGVGTHITATTSASVGAEFAVGQFKATASGTVTEGVTHDMTYTVERPFHAIIPQGQVMYANYGAHRHNILFHWHRSAKDCTDLESGQYKLTVPFAQGFYWRCETRLDPDCRRKIEAANSGTPNAARLAESFYPYYALLELGPPTEPPPPVRKATSVAYTGPTTAAYHDSVVASAKVTSEGRPVGAGLVTFTLGRGSCVAGVGPSGTASCSIDITDTPGAATMRVSYGGTADFFPSSTSAAFTITKAPTKLAYTGTKHIANGEPARLAAVLTENGRLTGPLAGRTVHLTMGQGATQQACDATTDAAGAAQCEIASPDQPLERHRDRAGRGEFRGRRVLPAVQRRGAGPAAVLHRAGRRARGRGEPAAPAAETGSGAGHRAGPPRPRRRGPARRAPRRSASWCSTPARCARRSRPA</sequence>
<organism evidence="2 3">
    <name type="scientific">Amycolatopsis tolypomycina</name>
    <dbReference type="NCBI Taxonomy" id="208445"/>
    <lineage>
        <taxon>Bacteria</taxon>
        <taxon>Bacillati</taxon>
        <taxon>Actinomycetota</taxon>
        <taxon>Actinomycetes</taxon>
        <taxon>Pseudonocardiales</taxon>
        <taxon>Pseudonocardiaceae</taxon>
        <taxon>Amycolatopsis</taxon>
    </lineage>
</organism>
<dbReference type="AlphaFoldDB" id="A0A1H4NWF8"/>
<feature type="compositionally biased region" description="Low complexity" evidence="1">
    <location>
        <begin position="396"/>
        <end position="412"/>
    </location>
</feature>
<dbReference type="InterPro" id="IPR013783">
    <property type="entry name" value="Ig-like_fold"/>
</dbReference>
<dbReference type="STRING" id="208445.SAMN04489727_2172"/>
<dbReference type="RefSeq" id="WP_091305939.1">
    <property type="nucleotide sequence ID" value="NZ_FNSO01000004.1"/>
</dbReference>
<dbReference type="Proteomes" id="UP000199622">
    <property type="component" value="Unassembled WGS sequence"/>
</dbReference>
<evidence type="ECO:0000313" key="3">
    <source>
        <dbReference type="Proteomes" id="UP000199622"/>
    </source>
</evidence>
<dbReference type="Gene3D" id="2.60.40.10">
    <property type="entry name" value="Immunoglobulins"/>
    <property type="match status" value="1"/>
</dbReference>
<feature type="compositionally biased region" description="Basic residues" evidence="1">
    <location>
        <begin position="416"/>
        <end position="428"/>
    </location>
</feature>
<evidence type="ECO:0000256" key="1">
    <source>
        <dbReference type="SAM" id="MobiDB-lite"/>
    </source>
</evidence>
<reference evidence="3" key="1">
    <citation type="submission" date="2016-10" db="EMBL/GenBank/DDBJ databases">
        <authorList>
            <person name="Varghese N."/>
            <person name="Submissions S."/>
        </authorList>
    </citation>
    <scope>NUCLEOTIDE SEQUENCE [LARGE SCALE GENOMIC DNA]</scope>
    <source>
        <strain evidence="3">DSM 44544</strain>
    </source>
</reference>
<dbReference type="EMBL" id="FNSO01000004">
    <property type="protein sequence ID" value="SEB99499.1"/>
    <property type="molecule type" value="Genomic_DNA"/>
</dbReference>
<dbReference type="GO" id="GO:0005975">
    <property type="term" value="P:carbohydrate metabolic process"/>
    <property type="evidence" value="ECO:0007669"/>
    <property type="project" value="UniProtKB-ARBA"/>
</dbReference>
<dbReference type="OrthoDB" id="1099523at2"/>
<keyword evidence="3" id="KW-1185">Reference proteome</keyword>
<protein>
    <submittedName>
        <fullName evidence="2">Ig-like domain (Group 3)</fullName>
    </submittedName>
</protein>
<feature type="region of interest" description="Disordered" evidence="1">
    <location>
        <begin position="346"/>
        <end position="447"/>
    </location>
</feature>
<evidence type="ECO:0000313" key="2">
    <source>
        <dbReference type="EMBL" id="SEB99499.1"/>
    </source>
</evidence>
<proteinExistence type="predicted"/>
<accession>A0A1H4NWF8</accession>
<name>A0A1H4NWF8_9PSEU</name>
<feature type="compositionally biased region" description="Basic and acidic residues" evidence="1">
    <location>
        <begin position="351"/>
        <end position="366"/>
    </location>
</feature>
<gene>
    <name evidence="2" type="ORF">SAMN04489727_2172</name>
</gene>